<evidence type="ECO:0000313" key="1">
    <source>
        <dbReference type="EMBL" id="MFI0797073.1"/>
    </source>
</evidence>
<gene>
    <name evidence="1" type="ORF">ACH4OY_30995</name>
</gene>
<organism evidence="1 2">
    <name type="scientific">Micromonospora rubida</name>
    <dbReference type="NCBI Taxonomy" id="2697657"/>
    <lineage>
        <taxon>Bacteria</taxon>
        <taxon>Bacillati</taxon>
        <taxon>Actinomycetota</taxon>
        <taxon>Actinomycetes</taxon>
        <taxon>Micromonosporales</taxon>
        <taxon>Micromonosporaceae</taxon>
        <taxon>Micromonospora</taxon>
    </lineage>
</organism>
<sequence>MARRMIGGRIALDRVGAAAHTGAAYSTVNHWHRHRARFGFPEGFRHDGREWFWLSMARAWWRRRGCIR</sequence>
<dbReference type="Proteomes" id="UP001611075">
    <property type="component" value="Unassembled WGS sequence"/>
</dbReference>
<evidence type="ECO:0000313" key="2">
    <source>
        <dbReference type="Proteomes" id="UP001611075"/>
    </source>
</evidence>
<keyword evidence="2" id="KW-1185">Reference proteome</keyword>
<name>A0ABW7STM3_9ACTN</name>
<protein>
    <submittedName>
        <fullName evidence="1">Uncharacterized protein</fullName>
    </submittedName>
</protein>
<reference evidence="1 2" key="1">
    <citation type="submission" date="2024-10" db="EMBL/GenBank/DDBJ databases">
        <title>The Natural Products Discovery Center: Release of the First 8490 Sequenced Strains for Exploring Actinobacteria Biosynthetic Diversity.</title>
        <authorList>
            <person name="Kalkreuter E."/>
            <person name="Kautsar S.A."/>
            <person name="Yang D."/>
            <person name="Bader C.D."/>
            <person name="Teijaro C.N."/>
            <person name="Fluegel L."/>
            <person name="Davis C.M."/>
            <person name="Simpson J.R."/>
            <person name="Lauterbach L."/>
            <person name="Steele A.D."/>
            <person name="Gui C."/>
            <person name="Meng S."/>
            <person name="Li G."/>
            <person name="Viehrig K."/>
            <person name="Ye F."/>
            <person name="Su P."/>
            <person name="Kiefer A.F."/>
            <person name="Nichols A."/>
            <person name="Cepeda A.J."/>
            <person name="Yan W."/>
            <person name="Fan B."/>
            <person name="Jiang Y."/>
            <person name="Adhikari A."/>
            <person name="Zheng C.-J."/>
            <person name="Schuster L."/>
            <person name="Cowan T.M."/>
            <person name="Smanski M.J."/>
            <person name="Chevrette M.G."/>
            <person name="De Carvalho L.P.S."/>
            <person name="Shen B."/>
        </authorList>
    </citation>
    <scope>NUCLEOTIDE SEQUENCE [LARGE SCALE GENOMIC DNA]</scope>
    <source>
        <strain evidence="1 2">NPDC021253</strain>
    </source>
</reference>
<comment type="caution">
    <text evidence="1">The sequence shown here is derived from an EMBL/GenBank/DDBJ whole genome shotgun (WGS) entry which is preliminary data.</text>
</comment>
<dbReference type="RefSeq" id="WP_396685793.1">
    <property type="nucleotide sequence ID" value="NZ_JBIRPU010000044.1"/>
</dbReference>
<proteinExistence type="predicted"/>
<accession>A0ABW7STM3</accession>
<dbReference type="EMBL" id="JBIRPU010000044">
    <property type="protein sequence ID" value="MFI0797073.1"/>
    <property type="molecule type" value="Genomic_DNA"/>
</dbReference>